<sequence>MVCSLSLVGIEASLEGMLTGDVDETWAKKTLKLSIKSSA</sequence>
<name>A0A330LX61_9GAMM</name>
<protein>
    <submittedName>
        <fullName evidence="1">Uncharacterized protein</fullName>
    </submittedName>
</protein>
<keyword evidence="2" id="KW-1185">Reference proteome</keyword>
<accession>A0A330LX61</accession>
<evidence type="ECO:0000313" key="1">
    <source>
        <dbReference type="EMBL" id="SQD78695.1"/>
    </source>
</evidence>
<dbReference type="Proteomes" id="UP000250163">
    <property type="component" value="Chromosome MORIYA"/>
</dbReference>
<evidence type="ECO:0000313" key="2">
    <source>
        <dbReference type="Proteomes" id="UP000250163"/>
    </source>
</evidence>
<reference evidence="2" key="1">
    <citation type="submission" date="2018-05" db="EMBL/GenBank/DDBJ databases">
        <authorList>
            <person name="Cea G.-C."/>
            <person name="William W."/>
        </authorList>
    </citation>
    <scope>NUCLEOTIDE SEQUENCE [LARGE SCALE GENOMIC DNA]</scope>
    <source>
        <strain evidence="2">DB21MT 5</strain>
    </source>
</reference>
<organism evidence="1 2">
    <name type="scientific">Moritella yayanosii</name>
    <dbReference type="NCBI Taxonomy" id="69539"/>
    <lineage>
        <taxon>Bacteria</taxon>
        <taxon>Pseudomonadati</taxon>
        <taxon>Pseudomonadota</taxon>
        <taxon>Gammaproteobacteria</taxon>
        <taxon>Alteromonadales</taxon>
        <taxon>Moritellaceae</taxon>
        <taxon>Moritella</taxon>
    </lineage>
</organism>
<dbReference type="KEGG" id="mya:MORIYA_2217"/>
<proteinExistence type="predicted"/>
<gene>
    <name evidence="1" type="ORF">MORIYA_2217</name>
</gene>
<dbReference type="AlphaFoldDB" id="A0A330LX61"/>
<dbReference type="EMBL" id="LS483250">
    <property type="protein sequence ID" value="SQD78695.1"/>
    <property type="molecule type" value="Genomic_DNA"/>
</dbReference>